<keyword evidence="7" id="KW-1185">Reference proteome</keyword>
<dbReference type="Gene3D" id="3.30.70.1230">
    <property type="entry name" value="Nucleotide cyclase"/>
    <property type="match status" value="2"/>
</dbReference>
<evidence type="ECO:0000256" key="1">
    <source>
        <dbReference type="ARBA" id="ARBA00004430"/>
    </source>
</evidence>
<feature type="domain" description="Guanylate cyclase" evidence="5">
    <location>
        <begin position="913"/>
        <end position="947"/>
    </location>
</feature>
<feature type="domain" description="Guanylate cyclase" evidence="5">
    <location>
        <begin position="458"/>
        <end position="599"/>
    </location>
</feature>
<keyword evidence="4" id="KW-0732">Signal</keyword>
<dbReference type="GO" id="GO:0035556">
    <property type="term" value="P:intracellular signal transduction"/>
    <property type="evidence" value="ECO:0007669"/>
    <property type="project" value="InterPro"/>
</dbReference>
<keyword evidence="3" id="KW-0472">Membrane</keyword>
<dbReference type="PROSITE" id="PS50125">
    <property type="entry name" value="GUANYLATE_CYCLASE_2"/>
    <property type="match status" value="2"/>
</dbReference>
<comment type="caution">
    <text evidence="6">The sequence shown here is derived from an EMBL/GenBank/DDBJ whole genome shotgun (WGS) entry which is preliminary data.</text>
</comment>
<keyword evidence="3" id="KW-0812">Transmembrane</keyword>
<dbReference type="InterPro" id="IPR050697">
    <property type="entry name" value="Adenylyl/Guanylyl_Cyclase_3/4"/>
</dbReference>
<dbReference type="PANTHER" id="PTHR43081">
    <property type="entry name" value="ADENYLATE CYCLASE, TERMINAL-DIFFERENTIATION SPECIFIC-RELATED"/>
    <property type="match status" value="1"/>
</dbReference>
<sequence length="1130" mass="122025">MKCPKAAALRYAIFLACYLLRSGEGAAAEDAAEFISRVAAVASSRTYQATATSAASIESDPSTPASAPAPCQIAIPAKTNYLDDIPSQKTALISFWEAAGGPGWNPNAEFFFSQNASDLGLAGLLEETLDILEATAGPICSVLDAVHIFKQEGFIRPWLTPNASYCDWIGVGCCYAGAGFAEKFCTSGPQSIAFIVLPGVGLEGSIPDIFHALPDLQFLGLSDNPGLVGALPPMPPLLSSKLQFADFNNTGLSQCHDNTWGDPNDCLPNWLVANVSSQSAPAGFNAMLCPRLTFWRPNSTLPLIFPIIFEANPEGLFEWLAYLDKLAKTAGFAFDASGLSKGVAGRLTLLDAPPTLYGFRGCACLVNYHAILTRLDDGSFTMTCQSDVHISLALPVALPVATFGGLVFIVLMIFACVYKRVFRELEANRNARLKGRYKPGTLTEVQSRLLGLPQKELTLCMTDVSGSTALWEWDPVVMNKALAIQEECLRGLLSRHCGHEVYTEGDAFVLSFHDPLDGVRFVIDLQKELLKVAWPAELLQRPQAASVSVPGPNGEYLIFAGLRLRAVLHTGWPTKIEMHQTTRHISYSGPMVELTEALTTMPSGGQCIMSGQTYQRAFPHLQTLAEASQQKGQAEARTTWTAAARLAWSRMFHLQRGRHHEQESRALPAIASSAAGRKTRDLLPVTPQSDQSMSAVPLRTDWRLQSEHGESASGPCRSSLDGPGGFDGLQIAALRAISYSERTAYETGPKVIGDVAVLGDTEVSLTFLDMGIWAFHDFLGSELRESTPGFSGGQQVMPSFLDAPGSQMAAFLRPQQRAEAKASRSHVTIAFCSPCSTKGGQDSIGEAALYQYQSCIRTSLLLLGGYECQEMHGTFMLAFHNSRAATEWAVSAQLCLLRLSTSVGSATKALVARIGIAEGPMIKICPHKATGRADYFGQAVNRAARLREAATPGQIVVEWTMLGALAVQWESGPDPEALSASTQQLVVDNFSRLRDCKATPDHWRGLQETSGSVVRVLHKATSNVEVQLPTTVVNLNAASLGTYLLKGIQGDHNIWRIMPEELEARSSQMGKRSSVRKLQRGKATCVEPPAPDARPLKPQARLLDIFGLPMLPSEALLEAHRPLCSNGSGI</sequence>
<dbReference type="InterPro" id="IPR001054">
    <property type="entry name" value="A/G_cyclase"/>
</dbReference>
<accession>A0AAW1SXM0</accession>
<protein>
    <recommendedName>
        <fullName evidence="5">Guanylate cyclase domain-containing protein</fullName>
    </recommendedName>
</protein>
<gene>
    <name evidence="6" type="ORF">WJX84_008467</name>
</gene>
<reference evidence="6 7" key="1">
    <citation type="journal article" date="2024" name="Nat. Commun.">
        <title>Phylogenomics reveals the evolutionary origins of lichenization in chlorophyte algae.</title>
        <authorList>
            <person name="Puginier C."/>
            <person name="Libourel C."/>
            <person name="Otte J."/>
            <person name="Skaloud P."/>
            <person name="Haon M."/>
            <person name="Grisel S."/>
            <person name="Petersen M."/>
            <person name="Berrin J.G."/>
            <person name="Delaux P.M."/>
            <person name="Dal Grande F."/>
            <person name="Keller J."/>
        </authorList>
    </citation>
    <scope>NUCLEOTIDE SEQUENCE [LARGE SCALE GENOMIC DNA]</scope>
    <source>
        <strain evidence="6 7">SAG 2523</strain>
    </source>
</reference>
<feature type="transmembrane region" description="Helical" evidence="3">
    <location>
        <begin position="392"/>
        <end position="418"/>
    </location>
</feature>
<evidence type="ECO:0000259" key="5">
    <source>
        <dbReference type="PROSITE" id="PS50125"/>
    </source>
</evidence>
<evidence type="ECO:0000256" key="2">
    <source>
        <dbReference type="SAM" id="MobiDB-lite"/>
    </source>
</evidence>
<dbReference type="Pfam" id="PF00211">
    <property type="entry name" value="Guanylate_cyc"/>
    <property type="match status" value="1"/>
</dbReference>
<proteinExistence type="predicted"/>
<dbReference type="PANTHER" id="PTHR43081:SF1">
    <property type="entry name" value="ADENYLATE CYCLASE, TERMINAL-DIFFERENTIATION SPECIFIC"/>
    <property type="match status" value="1"/>
</dbReference>
<name>A0AAW1SXM0_9CHLO</name>
<dbReference type="GO" id="GO:0009190">
    <property type="term" value="P:cyclic nucleotide biosynthetic process"/>
    <property type="evidence" value="ECO:0007669"/>
    <property type="project" value="InterPro"/>
</dbReference>
<dbReference type="AlphaFoldDB" id="A0AAW1SXM0"/>
<comment type="subcellular location">
    <subcellularLocation>
        <location evidence="1">Cytoplasm</location>
        <location evidence="1">Cytoskeleton</location>
        <location evidence="1">Cilium axoneme</location>
    </subcellularLocation>
</comment>
<dbReference type="GO" id="GO:0005930">
    <property type="term" value="C:axoneme"/>
    <property type="evidence" value="ECO:0007669"/>
    <property type="project" value="UniProtKB-SubCell"/>
</dbReference>
<dbReference type="SUPFAM" id="SSF55073">
    <property type="entry name" value="Nucleotide cyclase"/>
    <property type="match status" value="2"/>
</dbReference>
<dbReference type="InterPro" id="IPR029787">
    <property type="entry name" value="Nucleotide_cyclase"/>
</dbReference>
<feature type="chain" id="PRO_5043968404" description="Guanylate cyclase domain-containing protein" evidence="4">
    <location>
        <begin position="28"/>
        <end position="1130"/>
    </location>
</feature>
<evidence type="ECO:0000313" key="7">
    <source>
        <dbReference type="Proteomes" id="UP001485043"/>
    </source>
</evidence>
<dbReference type="Proteomes" id="UP001485043">
    <property type="component" value="Unassembled WGS sequence"/>
</dbReference>
<evidence type="ECO:0000256" key="4">
    <source>
        <dbReference type="SAM" id="SignalP"/>
    </source>
</evidence>
<evidence type="ECO:0000313" key="6">
    <source>
        <dbReference type="EMBL" id="KAK9862122.1"/>
    </source>
</evidence>
<organism evidence="6 7">
    <name type="scientific">Apatococcus fuscideae</name>
    <dbReference type="NCBI Taxonomy" id="2026836"/>
    <lineage>
        <taxon>Eukaryota</taxon>
        <taxon>Viridiplantae</taxon>
        <taxon>Chlorophyta</taxon>
        <taxon>core chlorophytes</taxon>
        <taxon>Trebouxiophyceae</taxon>
        <taxon>Chlorellales</taxon>
        <taxon>Chlorellaceae</taxon>
        <taxon>Apatococcus</taxon>
    </lineage>
</organism>
<dbReference type="EMBL" id="JALJOV010000652">
    <property type="protein sequence ID" value="KAK9862122.1"/>
    <property type="molecule type" value="Genomic_DNA"/>
</dbReference>
<feature type="region of interest" description="Disordered" evidence="2">
    <location>
        <begin position="1066"/>
        <end position="1093"/>
    </location>
</feature>
<keyword evidence="3" id="KW-1133">Transmembrane helix</keyword>
<feature type="signal peptide" evidence="4">
    <location>
        <begin position="1"/>
        <end position="27"/>
    </location>
</feature>
<evidence type="ECO:0000256" key="3">
    <source>
        <dbReference type="SAM" id="Phobius"/>
    </source>
</evidence>
<dbReference type="SUPFAM" id="SSF52058">
    <property type="entry name" value="L domain-like"/>
    <property type="match status" value="1"/>
</dbReference>
<dbReference type="Gene3D" id="3.80.10.10">
    <property type="entry name" value="Ribonuclease Inhibitor"/>
    <property type="match status" value="1"/>
</dbReference>
<dbReference type="InterPro" id="IPR032675">
    <property type="entry name" value="LRR_dom_sf"/>
</dbReference>